<dbReference type="InterPro" id="IPR003439">
    <property type="entry name" value="ABC_transporter-like_ATP-bd"/>
</dbReference>
<dbReference type="GO" id="GO:0042941">
    <property type="term" value="P:D-alanine transmembrane transport"/>
    <property type="evidence" value="ECO:0007669"/>
    <property type="project" value="TreeGrafter"/>
</dbReference>
<organism evidence="6">
    <name type="scientific">freshwater metagenome</name>
    <dbReference type="NCBI Taxonomy" id="449393"/>
    <lineage>
        <taxon>unclassified sequences</taxon>
        <taxon>metagenomes</taxon>
        <taxon>ecological metagenomes</taxon>
    </lineage>
</organism>
<evidence type="ECO:0000256" key="1">
    <source>
        <dbReference type="ARBA" id="ARBA00022448"/>
    </source>
</evidence>
<dbReference type="InterPro" id="IPR003593">
    <property type="entry name" value="AAA+_ATPase"/>
</dbReference>
<keyword evidence="1" id="KW-0813">Transport</keyword>
<accession>A0A6J7DJK2</accession>
<dbReference type="Pfam" id="PF12399">
    <property type="entry name" value="BCA_ABC_TP_C"/>
    <property type="match status" value="1"/>
</dbReference>
<dbReference type="EMBL" id="CAFBPM010000003">
    <property type="protein sequence ID" value="CAB5012813.1"/>
    <property type="molecule type" value="Genomic_DNA"/>
</dbReference>
<dbReference type="Gene3D" id="3.40.50.300">
    <property type="entry name" value="P-loop containing nucleotide triphosphate hydrolases"/>
    <property type="match status" value="1"/>
</dbReference>
<evidence type="ECO:0000313" key="7">
    <source>
        <dbReference type="EMBL" id="CAB5012813.1"/>
    </source>
</evidence>
<dbReference type="EMBL" id="CAFABE010000084">
    <property type="protein sequence ID" value="CAB4833131.1"/>
    <property type="molecule type" value="Genomic_DNA"/>
</dbReference>
<dbReference type="GO" id="GO:0005886">
    <property type="term" value="C:plasma membrane"/>
    <property type="evidence" value="ECO:0007669"/>
    <property type="project" value="TreeGrafter"/>
</dbReference>
<evidence type="ECO:0000313" key="5">
    <source>
        <dbReference type="EMBL" id="CAB4833131.1"/>
    </source>
</evidence>
<dbReference type="PANTHER" id="PTHR45772">
    <property type="entry name" value="CONSERVED COMPONENT OF ABC TRANSPORTER FOR NATURAL AMINO ACIDS-RELATED"/>
    <property type="match status" value="1"/>
</dbReference>
<dbReference type="PANTHER" id="PTHR45772:SF7">
    <property type="entry name" value="AMINO ACID ABC TRANSPORTER ATP-BINDING PROTEIN"/>
    <property type="match status" value="1"/>
</dbReference>
<dbReference type="GO" id="GO:1903806">
    <property type="term" value="P:L-isoleucine import across plasma membrane"/>
    <property type="evidence" value="ECO:0007669"/>
    <property type="project" value="TreeGrafter"/>
</dbReference>
<keyword evidence="3" id="KW-0067">ATP-binding</keyword>
<dbReference type="GO" id="GO:0005304">
    <property type="term" value="F:L-valine transmembrane transporter activity"/>
    <property type="evidence" value="ECO:0007669"/>
    <property type="project" value="TreeGrafter"/>
</dbReference>
<dbReference type="SUPFAM" id="SSF52540">
    <property type="entry name" value="P-loop containing nucleoside triphosphate hydrolases"/>
    <property type="match status" value="1"/>
</dbReference>
<reference evidence="6" key="1">
    <citation type="submission" date="2020-05" db="EMBL/GenBank/DDBJ databases">
        <authorList>
            <person name="Chiriac C."/>
            <person name="Salcher M."/>
            <person name="Ghai R."/>
            <person name="Kavagutti S V."/>
        </authorList>
    </citation>
    <scope>NUCLEOTIDE SEQUENCE</scope>
</reference>
<dbReference type="CDD" id="cd03219">
    <property type="entry name" value="ABC_Mj1267_LivG_branched"/>
    <property type="match status" value="1"/>
</dbReference>
<dbReference type="GO" id="GO:0015188">
    <property type="term" value="F:L-isoleucine transmembrane transporter activity"/>
    <property type="evidence" value="ECO:0007669"/>
    <property type="project" value="TreeGrafter"/>
</dbReference>
<dbReference type="GO" id="GO:0016887">
    <property type="term" value="F:ATP hydrolysis activity"/>
    <property type="evidence" value="ECO:0007669"/>
    <property type="project" value="InterPro"/>
</dbReference>
<evidence type="ECO:0000256" key="3">
    <source>
        <dbReference type="ARBA" id="ARBA00022840"/>
    </source>
</evidence>
<dbReference type="InterPro" id="IPR051120">
    <property type="entry name" value="ABC_AA/LPS_Transport"/>
</dbReference>
<evidence type="ECO:0000313" key="6">
    <source>
        <dbReference type="EMBL" id="CAB4868519.1"/>
    </source>
</evidence>
<keyword evidence="2" id="KW-0547">Nucleotide-binding</keyword>
<dbReference type="AlphaFoldDB" id="A0A6J7DJK2"/>
<dbReference type="GO" id="GO:0015808">
    <property type="term" value="P:L-alanine transport"/>
    <property type="evidence" value="ECO:0007669"/>
    <property type="project" value="TreeGrafter"/>
</dbReference>
<feature type="domain" description="ABC transporter" evidence="4">
    <location>
        <begin position="12"/>
        <end position="241"/>
    </location>
</feature>
<dbReference type="GO" id="GO:0015192">
    <property type="term" value="F:L-phenylalanine transmembrane transporter activity"/>
    <property type="evidence" value="ECO:0007669"/>
    <property type="project" value="TreeGrafter"/>
</dbReference>
<dbReference type="InterPro" id="IPR032823">
    <property type="entry name" value="BCA_ABC_TP_C"/>
</dbReference>
<evidence type="ECO:0000256" key="2">
    <source>
        <dbReference type="ARBA" id="ARBA00022741"/>
    </source>
</evidence>
<sequence length="249" mass="26752">MSLAESTLETVLSISDVSVTFGGVAALNSVALDVCRGEVTGLIGPNGAGKTTLFNVISGLQEPDRGTVLLKSTYVTKLGPHRRARLGLARTFQRLELFGSMSARENVQVGIDARREIGDLTAQGLLHRVGITSDADRQVSTLPTGEARLVELARALAIDPALILLDEPCSGLDDNETQLLGELLRELANEQRGVLLVEHDMELVLRICDRIFVLDFGEIIAVGTPQEIRENPVVQAAYLGTIAEPEDDA</sequence>
<dbReference type="SMART" id="SM00382">
    <property type="entry name" value="AAA"/>
    <property type="match status" value="1"/>
</dbReference>
<protein>
    <submittedName>
        <fullName evidence="6">Unannotated protein</fullName>
    </submittedName>
</protein>
<dbReference type="PROSITE" id="PS50893">
    <property type="entry name" value="ABC_TRANSPORTER_2"/>
    <property type="match status" value="1"/>
</dbReference>
<dbReference type="GO" id="GO:1903805">
    <property type="term" value="P:L-valine import across plasma membrane"/>
    <property type="evidence" value="ECO:0007669"/>
    <property type="project" value="TreeGrafter"/>
</dbReference>
<proteinExistence type="predicted"/>
<dbReference type="Pfam" id="PF00005">
    <property type="entry name" value="ABC_tran"/>
    <property type="match status" value="1"/>
</dbReference>
<evidence type="ECO:0000259" key="4">
    <source>
        <dbReference type="PROSITE" id="PS50893"/>
    </source>
</evidence>
<gene>
    <name evidence="5" type="ORF">UFOPK3164_01419</name>
    <name evidence="6" type="ORF">UFOPK3427_00643</name>
    <name evidence="7" type="ORF">UFOPK4112_00414</name>
</gene>
<dbReference type="EMBL" id="CAFBLT010000001">
    <property type="protein sequence ID" value="CAB4868519.1"/>
    <property type="molecule type" value="Genomic_DNA"/>
</dbReference>
<dbReference type="InterPro" id="IPR027417">
    <property type="entry name" value="P-loop_NTPase"/>
</dbReference>
<dbReference type="GO" id="GO:0005524">
    <property type="term" value="F:ATP binding"/>
    <property type="evidence" value="ECO:0007669"/>
    <property type="project" value="UniProtKB-KW"/>
</dbReference>
<name>A0A6J7DJK2_9ZZZZ</name>